<dbReference type="InterPro" id="IPR044081">
    <property type="entry name" value="DUF5776"/>
</dbReference>
<accession>A0A0R1V5B6</accession>
<dbReference type="EMBL" id="AZFS01000007">
    <property type="protein sequence ID" value="KRL98133.1"/>
    <property type="molecule type" value="Genomic_DNA"/>
</dbReference>
<dbReference type="RefSeq" id="WP_057731670.1">
    <property type="nucleotide sequence ID" value="NZ_AZFS01000007.1"/>
</dbReference>
<reference evidence="2 3" key="1">
    <citation type="journal article" date="2015" name="Genome Announc.">
        <title>Expanding the biotechnology potential of lactobacilli through comparative genomics of 213 strains and associated genera.</title>
        <authorList>
            <person name="Sun Z."/>
            <person name="Harris H.M."/>
            <person name="McCann A."/>
            <person name="Guo C."/>
            <person name="Argimon S."/>
            <person name="Zhang W."/>
            <person name="Yang X."/>
            <person name="Jeffery I.B."/>
            <person name="Cooney J.C."/>
            <person name="Kagawa T.F."/>
            <person name="Liu W."/>
            <person name="Song Y."/>
            <person name="Salvetti E."/>
            <person name="Wrobel A."/>
            <person name="Rasinkangas P."/>
            <person name="Parkhill J."/>
            <person name="Rea M.C."/>
            <person name="O'Sullivan O."/>
            <person name="Ritari J."/>
            <person name="Douillard F.P."/>
            <person name="Paul Ross R."/>
            <person name="Yang R."/>
            <person name="Briner A.E."/>
            <person name="Felis G.E."/>
            <person name="de Vos W.M."/>
            <person name="Barrangou R."/>
            <person name="Klaenhammer T.R."/>
            <person name="Caufield P.W."/>
            <person name="Cui Y."/>
            <person name="Zhang H."/>
            <person name="O'Toole P.W."/>
        </authorList>
    </citation>
    <scope>NUCLEOTIDE SEQUENCE [LARGE SCALE GENOMIC DNA]</scope>
    <source>
        <strain evidence="2 3">DSM 16381</strain>
    </source>
</reference>
<sequence length="503" mass="55537">MHNKKKHALLVFISLLVLSISIGIFSTKTIDGYAQEKGILITGSAVFKEENSDKPSQLVRTWTVPFDRNTISGITYDRFFQRATLDYYVKPYTFYDELNILFQCGNNVITLDQAMEKYKSISARESYEESPQEFADDVNSITNIIPQTSVDYSKTKLGASQSVIPIADGADGTTIEQYKIPDFVIYLVSNDYTMTIKYVKPDGSSAKDDRVVSGYVGEDPTIIDSPAVPGYVPDQKSVKVDFDKTGDYSTIVHYTKQSTNAGSTPAADQTSLTANKTAAISVGQSVDAATFNAKATDRDGKDIPVMIDTSKVNFKVAGTYPVTLSAENGKSVTATLMVKAATADSEFVAQKKSAILAVKPIYLYQKSTLNKQQRLTKYAKAPHGERPMFVVLGYAHSKSGLLRYHVKDVNHESKIDGKTGYVTANSDFVTPAYYQKTLRHVKILSKSGVNAYRKVNLTGETKHLKKNQTVKVIGLEHHNLTTRFKLSNGNYISANKNLVETVK</sequence>
<dbReference type="Gene3D" id="2.60.40.10">
    <property type="entry name" value="Immunoglobulins"/>
    <property type="match status" value="1"/>
</dbReference>
<evidence type="ECO:0000259" key="1">
    <source>
        <dbReference type="Pfam" id="PF19087"/>
    </source>
</evidence>
<comment type="caution">
    <text evidence="2">The sequence shown here is derived from an EMBL/GenBank/DDBJ whole genome shotgun (WGS) entry which is preliminary data.</text>
</comment>
<organism evidence="2 3">
    <name type="scientific">Levilactobacillus hammesii DSM 16381</name>
    <dbReference type="NCBI Taxonomy" id="1423753"/>
    <lineage>
        <taxon>Bacteria</taxon>
        <taxon>Bacillati</taxon>
        <taxon>Bacillota</taxon>
        <taxon>Bacilli</taxon>
        <taxon>Lactobacillales</taxon>
        <taxon>Lactobacillaceae</taxon>
        <taxon>Levilactobacillus</taxon>
    </lineage>
</organism>
<feature type="domain" description="DUF5776" evidence="1">
    <location>
        <begin position="433"/>
        <end position="499"/>
    </location>
</feature>
<protein>
    <recommendedName>
        <fullName evidence="1">DUF5776 domain-containing protein</fullName>
    </recommendedName>
</protein>
<dbReference type="STRING" id="1423753.FD28_GL000149"/>
<dbReference type="InterPro" id="IPR013783">
    <property type="entry name" value="Ig-like_fold"/>
</dbReference>
<dbReference type="AlphaFoldDB" id="A0A0R1V5B6"/>
<dbReference type="Proteomes" id="UP000051580">
    <property type="component" value="Unassembled WGS sequence"/>
</dbReference>
<name>A0A0R1V5B6_9LACO</name>
<gene>
    <name evidence="2" type="ORF">FD28_GL000149</name>
</gene>
<evidence type="ECO:0000313" key="2">
    <source>
        <dbReference type="EMBL" id="KRL98133.1"/>
    </source>
</evidence>
<evidence type="ECO:0000313" key="3">
    <source>
        <dbReference type="Proteomes" id="UP000051580"/>
    </source>
</evidence>
<keyword evidence="3" id="KW-1185">Reference proteome</keyword>
<proteinExistence type="predicted"/>
<dbReference type="OrthoDB" id="2330063at2"/>
<dbReference type="PATRIC" id="fig|1423753.3.peg.155"/>
<dbReference type="Pfam" id="PF19087">
    <property type="entry name" value="DUF5776"/>
    <property type="match status" value="1"/>
</dbReference>